<reference evidence="3 4" key="1">
    <citation type="submission" date="2024-06" db="EMBL/GenBank/DDBJ databases">
        <authorList>
            <person name="Pan Q."/>
            <person name="Wen M."/>
            <person name="Jouanno E."/>
            <person name="Zahm M."/>
            <person name="Klopp C."/>
            <person name="Cabau C."/>
            <person name="Louis A."/>
            <person name="Berthelot C."/>
            <person name="Parey E."/>
            <person name="Roest Crollius H."/>
            <person name="Montfort J."/>
            <person name="Robinson-Rechavi M."/>
            <person name="Bouchez O."/>
            <person name="Lampietro C."/>
            <person name="Lopez Roques C."/>
            <person name="Donnadieu C."/>
            <person name="Postlethwait J."/>
            <person name="Bobe J."/>
            <person name="Verreycken H."/>
            <person name="Guiguen Y."/>
        </authorList>
    </citation>
    <scope>NUCLEOTIDE SEQUENCE [LARGE SCALE GENOMIC DNA]</scope>
    <source>
        <strain evidence="3">Up_M1</strain>
        <tissue evidence="3">Testis</tissue>
    </source>
</reference>
<keyword evidence="1" id="KW-0472">Membrane</keyword>
<protein>
    <submittedName>
        <fullName evidence="3">Uncharacterized protein</fullName>
    </submittedName>
</protein>
<sequence length="261" mass="28704">MIYHTVSKPLLVVVIVQVLLNGHNWARTEIGIKGKNITFSFSNHSLQPVKSIGLYKDDNKIEECIKDGHICSSKKLTCHFDKNSLEVNFCLGNLTAADTGHYWVTLFFTDLKLLKSKEIAFILQSDNNATESSTFTNNNVTAGVTESPSKQTSFFPGLVGIAVLGVLSIALLMGLLIWFCWTDKRNRERDKQEDVTSKPHESGGASTAMPVYSVEYGVLSFNNRPSGLACHGGEGNAVRPSDTVEYAAIFFPPKKKVANGR</sequence>
<keyword evidence="1" id="KW-0812">Transmembrane</keyword>
<proteinExistence type="predicted"/>
<gene>
    <name evidence="3" type="ORF">UPYG_G00039410</name>
</gene>
<organism evidence="3 4">
    <name type="scientific">Umbra pygmaea</name>
    <name type="common">Eastern mudminnow</name>
    <dbReference type="NCBI Taxonomy" id="75934"/>
    <lineage>
        <taxon>Eukaryota</taxon>
        <taxon>Metazoa</taxon>
        <taxon>Chordata</taxon>
        <taxon>Craniata</taxon>
        <taxon>Vertebrata</taxon>
        <taxon>Euteleostomi</taxon>
        <taxon>Actinopterygii</taxon>
        <taxon>Neopterygii</taxon>
        <taxon>Teleostei</taxon>
        <taxon>Protacanthopterygii</taxon>
        <taxon>Esociformes</taxon>
        <taxon>Umbridae</taxon>
        <taxon>Umbra</taxon>
    </lineage>
</organism>
<keyword evidence="1" id="KW-1133">Transmembrane helix</keyword>
<evidence type="ECO:0000256" key="1">
    <source>
        <dbReference type="SAM" id="Phobius"/>
    </source>
</evidence>
<feature type="signal peptide" evidence="2">
    <location>
        <begin position="1"/>
        <end position="26"/>
    </location>
</feature>
<name>A0ABD0XSG2_UMBPY</name>
<evidence type="ECO:0000313" key="3">
    <source>
        <dbReference type="EMBL" id="KAL1023337.1"/>
    </source>
</evidence>
<keyword evidence="2" id="KW-0732">Signal</keyword>
<feature type="chain" id="PRO_5044842143" evidence="2">
    <location>
        <begin position="27"/>
        <end position="261"/>
    </location>
</feature>
<comment type="caution">
    <text evidence="3">The sequence shown here is derived from an EMBL/GenBank/DDBJ whole genome shotgun (WGS) entry which is preliminary data.</text>
</comment>
<accession>A0ABD0XSG2</accession>
<evidence type="ECO:0000313" key="4">
    <source>
        <dbReference type="Proteomes" id="UP001557470"/>
    </source>
</evidence>
<feature type="transmembrane region" description="Helical" evidence="1">
    <location>
        <begin position="154"/>
        <end position="181"/>
    </location>
</feature>
<evidence type="ECO:0000256" key="2">
    <source>
        <dbReference type="SAM" id="SignalP"/>
    </source>
</evidence>
<dbReference type="Proteomes" id="UP001557470">
    <property type="component" value="Unassembled WGS sequence"/>
</dbReference>
<dbReference type="EMBL" id="JAGEUA010000001">
    <property type="protein sequence ID" value="KAL1023337.1"/>
    <property type="molecule type" value="Genomic_DNA"/>
</dbReference>
<keyword evidence="4" id="KW-1185">Reference proteome</keyword>
<dbReference type="AlphaFoldDB" id="A0ABD0XSG2"/>